<evidence type="ECO:0000313" key="1">
    <source>
        <dbReference type="Ensembl" id="ENSPNYP00000012860.1"/>
    </source>
</evidence>
<dbReference type="PANTHER" id="PTHR31025">
    <property type="entry name" value="SI:CH211-196P9.1-RELATED"/>
    <property type="match status" value="1"/>
</dbReference>
<organism evidence="1">
    <name type="scientific">Pundamilia nyererei</name>
    <dbReference type="NCBI Taxonomy" id="303518"/>
    <lineage>
        <taxon>Eukaryota</taxon>
        <taxon>Metazoa</taxon>
        <taxon>Chordata</taxon>
        <taxon>Craniata</taxon>
        <taxon>Vertebrata</taxon>
        <taxon>Euteleostomi</taxon>
        <taxon>Actinopterygii</taxon>
        <taxon>Neopterygii</taxon>
        <taxon>Teleostei</taxon>
        <taxon>Neoteleostei</taxon>
        <taxon>Acanthomorphata</taxon>
        <taxon>Ovalentaria</taxon>
        <taxon>Cichlomorphae</taxon>
        <taxon>Cichliformes</taxon>
        <taxon>Cichlidae</taxon>
        <taxon>African cichlids</taxon>
        <taxon>Pseudocrenilabrinae</taxon>
        <taxon>Haplochromini</taxon>
        <taxon>Pundamilia</taxon>
    </lineage>
</organism>
<reference evidence="1" key="1">
    <citation type="submission" date="2023-09" db="UniProtKB">
        <authorList>
            <consortium name="Ensembl"/>
        </authorList>
    </citation>
    <scope>IDENTIFICATION</scope>
</reference>
<dbReference type="PANTHER" id="PTHR31025:SF19">
    <property type="entry name" value="SI:CH73-42K18.1-RELATED"/>
    <property type="match status" value="1"/>
</dbReference>
<name>A0A3B4FQH0_9CICH</name>
<dbReference type="AlphaFoldDB" id="A0A3B4FQH0"/>
<dbReference type="Ensembl" id="ENSPNYT00000013175.1">
    <property type="protein sequence ID" value="ENSPNYP00000012860.1"/>
    <property type="gene ID" value="ENSPNYG00000009752.1"/>
</dbReference>
<sequence>LLTVVTYDTTDSALFSPESICIVVEDEILVNGPTNLAESFLLLFGYIYALDLQYPKKLELTFTFIQKVVMCLEDNKPLKGRLLTLKNDLFNE</sequence>
<proteinExistence type="predicted"/>
<protein>
    <submittedName>
        <fullName evidence="1">Uncharacterized protein</fullName>
    </submittedName>
</protein>
<accession>A0A3B4FQH0</accession>
<dbReference type="GeneTree" id="ENSGT00940000175093"/>